<organism evidence="15 16">
    <name type="scientific">Exocentrus adspersus</name>
    <dbReference type="NCBI Taxonomy" id="1586481"/>
    <lineage>
        <taxon>Eukaryota</taxon>
        <taxon>Metazoa</taxon>
        <taxon>Ecdysozoa</taxon>
        <taxon>Arthropoda</taxon>
        <taxon>Hexapoda</taxon>
        <taxon>Insecta</taxon>
        <taxon>Pterygota</taxon>
        <taxon>Neoptera</taxon>
        <taxon>Endopterygota</taxon>
        <taxon>Coleoptera</taxon>
        <taxon>Polyphaga</taxon>
        <taxon>Cucujiformia</taxon>
        <taxon>Chrysomeloidea</taxon>
        <taxon>Cerambycidae</taxon>
        <taxon>Lamiinae</taxon>
        <taxon>Acanthocinini</taxon>
        <taxon>Exocentrus</taxon>
    </lineage>
</organism>
<dbReference type="Pfam" id="PF00089">
    <property type="entry name" value="Trypsin"/>
    <property type="match status" value="1"/>
</dbReference>
<evidence type="ECO:0000256" key="8">
    <source>
        <dbReference type="ARBA" id="ARBA00023180"/>
    </source>
</evidence>
<evidence type="ECO:0000313" key="16">
    <source>
        <dbReference type="Proteomes" id="UP001159042"/>
    </source>
</evidence>
<evidence type="ECO:0000259" key="12">
    <source>
        <dbReference type="PROSITE" id="PS50240"/>
    </source>
</evidence>
<sequence length="808" mass="90683">MPRPQYQHPYRYDRGPDANFQTENAYQGAIPTHPPFRKPGTVINRGETGVVNRRPSNNNKSQDYVDVINPNEVNPKNTWVPSTSPRSAAGSWPPPFPTTDTDADYIFEYEDGEPVTLEPENVLYAHDKRRKNKAECGKGDFYCSPETCVSNTAVCDGRRDCQNGKDETQCQEYLSKFKLSKNSQLNVLEDQRWINISQATCALLCVRSSKFECRSFNYRKIDRTCFLSNLNVGLTGALREYYPFDYYELKTASIDCSMMFKCNNAKCVTNHQLCDGYGDCDEREDEKNCRPEDFGYSIKLAGAGKTNEGRVEVTAFGKTGYVCDDQFGIKDANVICRELGFQLGAADIKGNSYYATDVKENNTLYMLDDLDCIGNETTLLDCNFPGWGIHNCRDQEIAGVVCKTPQEKCGKAAWRCDSGNECVPYSFVCDGLFDCTDDSDEASHHCDAPTELRLANGTSNREGRVEIKRHGIWGSVCDDDFNEDAAKVVCRYFGFSGTSIVKKEAYFGPGDGPIWLDQVSCLGNETELRYCTQWNWGEHNCDHSEDVGVVCSNQVEEVQLQRHSKLTTTVPVTSCGYRKDNQFLDDDLVHRRVAALRIKGKAQQSHHWCGAVILSQNWVLTAAHCLLGYAKGAYMIVAGEYNTDEEEGTEQTKYIEEYFIHDNFTEGDRVMKNDIALVKVKGTGFLLNADVQPICLPESDADYERQSNCTISGFGSVKTGNSGYSHNLMAAWIPMIRADICRMPHVYDTAMSEGMICAGFLNGGVDSCLFTLYGITSWGHRCGLANKPGVYVKVAHYRKWIDETMRDN</sequence>
<dbReference type="Gene3D" id="2.40.10.10">
    <property type="entry name" value="Trypsin-like serine proteases"/>
    <property type="match status" value="1"/>
</dbReference>
<feature type="disulfide bond" evidence="10">
    <location>
        <begin position="490"/>
        <end position="551"/>
    </location>
</feature>
<dbReference type="PROSITE" id="PS00420">
    <property type="entry name" value="SRCR_1"/>
    <property type="match status" value="1"/>
</dbReference>
<dbReference type="PROSITE" id="PS50287">
    <property type="entry name" value="SRCR_2"/>
    <property type="match status" value="2"/>
</dbReference>
<dbReference type="EMBL" id="JANEYG010000041">
    <property type="protein sequence ID" value="KAJ8916663.1"/>
    <property type="molecule type" value="Genomic_DNA"/>
</dbReference>
<dbReference type="GO" id="GO:0006508">
    <property type="term" value="P:proteolysis"/>
    <property type="evidence" value="ECO:0007669"/>
    <property type="project" value="UniProtKB-KW"/>
</dbReference>
<dbReference type="InterPro" id="IPR018114">
    <property type="entry name" value="TRYPSIN_HIS"/>
</dbReference>
<feature type="region of interest" description="Disordered" evidence="11">
    <location>
        <begin position="28"/>
        <end position="97"/>
    </location>
</feature>
<keyword evidence="3" id="KW-0677">Repeat</keyword>
<proteinExistence type="predicted"/>
<dbReference type="Pfam" id="PF00024">
    <property type="entry name" value="PAN_1"/>
    <property type="match status" value="1"/>
</dbReference>
<dbReference type="InterPro" id="IPR036772">
    <property type="entry name" value="SRCR-like_dom_sf"/>
</dbReference>
<dbReference type="Gene3D" id="4.10.400.10">
    <property type="entry name" value="Low-density Lipoprotein Receptor"/>
    <property type="match status" value="3"/>
</dbReference>
<keyword evidence="6 10" id="KW-1015">Disulfide bond</keyword>
<dbReference type="PROSITE" id="PS50948">
    <property type="entry name" value="PAN"/>
    <property type="match status" value="1"/>
</dbReference>
<keyword evidence="1" id="KW-0645">Protease</keyword>
<dbReference type="PROSITE" id="PS00134">
    <property type="entry name" value="TRYPSIN_HIS"/>
    <property type="match status" value="1"/>
</dbReference>
<dbReference type="InterPro" id="IPR002172">
    <property type="entry name" value="LDrepeatLR_classA_rpt"/>
</dbReference>
<dbReference type="Proteomes" id="UP001159042">
    <property type="component" value="Unassembled WGS sequence"/>
</dbReference>
<keyword evidence="16" id="KW-1185">Reference proteome</keyword>
<feature type="disulfide bond" evidence="9">
    <location>
        <begin position="136"/>
        <end position="148"/>
    </location>
</feature>
<evidence type="ECO:0000256" key="1">
    <source>
        <dbReference type="ARBA" id="ARBA00022670"/>
    </source>
</evidence>
<feature type="disulfide bond" evidence="9">
    <location>
        <begin position="262"/>
        <end position="280"/>
    </location>
</feature>
<dbReference type="FunFam" id="3.10.250.10:FF:000007">
    <property type="entry name" value="Soluble scavenger receptor cysteine-rich domain-containing protein SSC5D"/>
    <property type="match status" value="1"/>
</dbReference>
<dbReference type="GO" id="GO:0004252">
    <property type="term" value="F:serine-type endopeptidase activity"/>
    <property type="evidence" value="ECO:0007669"/>
    <property type="project" value="InterPro"/>
</dbReference>
<evidence type="ECO:0000256" key="7">
    <source>
        <dbReference type="ARBA" id="ARBA00023170"/>
    </source>
</evidence>
<dbReference type="PROSITE" id="PS50068">
    <property type="entry name" value="LDLRA_2"/>
    <property type="match status" value="3"/>
</dbReference>
<dbReference type="PRINTS" id="PR00261">
    <property type="entry name" value="LDLRECEPTOR"/>
</dbReference>
<feature type="region of interest" description="Disordered" evidence="11">
    <location>
        <begin position="1"/>
        <end position="20"/>
    </location>
</feature>
<evidence type="ECO:0000256" key="6">
    <source>
        <dbReference type="ARBA" id="ARBA00023157"/>
    </source>
</evidence>
<keyword evidence="4" id="KW-0378">Hydrolase</keyword>
<feature type="disulfide bond" evidence="10">
    <location>
        <begin position="521"/>
        <end position="531"/>
    </location>
</feature>
<evidence type="ECO:0008006" key="17">
    <source>
        <dbReference type="Google" id="ProtNLM"/>
    </source>
</evidence>
<dbReference type="SMART" id="SM00202">
    <property type="entry name" value="SR"/>
    <property type="match status" value="2"/>
</dbReference>
<feature type="compositionally biased region" description="Polar residues" evidence="11">
    <location>
        <begin position="71"/>
        <end position="86"/>
    </location>
</feature>
<comment type="caution">
    <text evidence="10">Lacks conserved residue(s) required for the propagation of feature annotation.</text>
</comment>
<dbReference type="PROSITE" id="PS01209">
    <property type="entry name" value="LDLRA_1"/>
    <property type="match status" value="2"/>
</dbReference>
<dbReference type="InterPro" id="IPR003609">
    <property type="entry name" value="Pan_app"/>
</dbReference>
<dbReference type="SUPFAM" id="SSF57424">
    <property type="entry name" value="LDL receptor-like module"/>
    <property type="match status" value="3"/>
</dbReference>
<reference evidence="15 16" key="1">
    <citation type="journal article" date="2023" name="Insect Mol. Biol.">
        <title>Genome sequencing provides insights into the evolution of gene families encoding plant cell wall-degrading enzymes in longhorned beetles.</title>
        <authorList>
            <person name="Shin N.R."/>
            <person name="Okamura Y."/>
            <person name="Kirsch R."/>
            <person name="Pauchet Y."/>
        </authorList>
    </citation>
    <scope>NUCLEOTIDE SEQUENCE [LARGE SCALE GENOMIC DNA]</scope>
    <source>
        <strain evidence="15">EAD_L_NR</strain>
    </source>
</reference>
<dbReference type="SMART" id="SM00020">
    <property type="entry name" value="Tryp_SPc"/>
    <property type="match status" value="1"/>
</dbReference>
<dbReference type="SMART" id="SM00192">
    <property type="entry name" value="LDLa"/>
    <property type="match status" value="3"/>
</dbReference>
<dbReference type="CDD" id="cd01099">
    <property type="entry name" value="PAN_AP_HGF"/>
    <property type="match status" value="1"/>
</dbReference>
<dbReference type="CDD" id="cd00190">
    <property type="entry name" value="Tryp_SPc"/>
    <property type="match status" value="1"/>
</dbReference>
<evidence type="ECO:0000256" key="3">
    <source>
        <dbReference type="ARBA" id="ARBA00022737"/>
    </source>
</evidence>
<dbReference type="CDD" id="cd00112">
    <property type="entry name" value="LDLa"/>
    <property type="match status" value="3"/>
</dbReference>
<dbReference type="InterPro" id="IPR009003">
    <property type="entry name" value="Peptidase_S1_PA"/>
</dbReference>
<feature type="domain" description="SRCR" evidence="13">
    <location>
        <begin position="298"/>
        <end position="403"/>
    </location>
</feature>
<dbReference type="InterPro" id="IPR023415">
    <property type="entry name" value="LDLR_class-A_CS"/>
</dbReference>
<evidence type="ECO:0000256" key="5">
    <source>
        <dbReference type="ARBA" id="ARBA00022825"/>
    </source>
</evidence>
<evidence type="ECO:0000256" key="11">
    <source>
        <dbReference type="SAM" id="MobiDB-lite"/>
    </source>
</evidence>
<keyword evidence="8" id="KW-0325">Glycoprotein</keyword>
<evidence type="ECO:0000256" key="2">
    <source>
        <dbReference type="ARBA" id="ARBA00022729"/>
    </source>
</evidence>
<evidence type="ECO:0000313" key="15">
    <source>
        <dbReference type="EMBL" id="KAJ8916663.1"/>
    </source>
</evidence>
<accession>A0AAV8VQU5</accession>
<evidence type="ECO:0000256" key="10">
    <source>
        <dbReference type="PROSITE-ProRule" id="PRU00196"/>
    </source>
</evidence>
<dbReference type="PANTHER" id="PTHR48071">
    <property type="entry name" value="SRCR DOMAIN-CONTAINING PROTEIN"/>
    <property type="match status" value="1"/>
</dbReference>
<name>A0AAV8VQU5_9CUCU</name>
<evidence type="ECO:0000259" key="13">
    <source>
        <dbReference type="PROSITE" id="PS50287"/>
    </source>
</evidence>
<feature type="disulfide bond" evidence="10">
    <location>
        <begin position="372"/>
        <end position="382"/>
    </location>
</feature>
<dbReference type="SUPFAM" id="SSF56487">
    <property type="entry name" value="SRCR-like"/>
    <property type="match status" value="2"/>
</dbReference>
<evidence type="ECO:0000256" key="4">
    <source>
        <dbReference type="ARBA" id="ARBA00022801"/>
    </source>
</evidence>
<feature type="disulfide bond" evidence="10">
    <location>
        <begin position="477"/>
        <end position="541"/>
    </location>
</feature>
<dbReference type="InterPro" id="IPR036055">
    <property type="entry name" value="LDL_receptor-like_sf"/>
</dbReference>
<dbReference type="InterPro" id="IPR001190">
    <property type="entry name" value="SRCR"/>
</dbReference>
<dbReference type="FunFam" id="3.10.250.10:FF:000026">
    <property type="entry name" value="Tequila, isoform D"/>
    <property type="match status" value="1"/>
</dbReference>
<dbReference type="InterPro" id="IPR043504">
    <property type="entry name" value="Peptidase_S1_PA_chymotrypsin"/>
</dbReference>
<dbReference type="PRINTS" id="PR00258">
    <property type="entry name" value="SPERACTRCPTR"/>
</dbReference>
<dbReference type="Gene3D" id="3.10.250.10">
    <property type="entry name" value="SRCR-like domain"/>
    <property type="match status" value="2"/>
</dbReference>
<protein>
    <recommendedName>
        <fullName evidence="17">Neurotrypsin</fullName>
    </recommendedName>
</protein>
<keyword evidence="2" id="KW-0732">Signal</keyword>
<gene>
    <name evidence="15" type="ORF">NQ315_000308</name>
</gene>
<dbReference type="FunFam" id="2.40.10.10:FF:000068">
    <property type="entry name" value="transmembrane protease serine 2"/>
    <property type="match status" value="1"/>
</dbReference>
<feature type="disulfide bond" evidence="9">
    <location>
        <begin position="155"/>
        <end position="170"/>
    </location>
</feature>
<dbReference type="SMART" id="SM00473">
    <property type="entry name" value="PAN_AP"/>
    <property type="match status" value="1"/>
</dbReference>
<feature type="domain" description="Peptidase S1" evidence="12">
    <location>
        <begin position="594"/>
        <end position="806"/>
    </location>
</feature>
<feature type="disulfide bond" evidence="9">
    <location>
        <begin position="143"/>
        <end position="161"/>
    </location>
</feature>
<dbReference type="GO" id="GO:0016020">
    <property type="term" value="C:membrane"/>
    <property type="evidence" value="ECO:0007669"/>
    <property type="project" value="InterPro"/>
</dbReference>
<feature type="domain" description="Apple" evidence="14">
    <location>
        <begin position="170"/>
        <end position="251"/>
    </location>
</feature>
<dbReference type="PANTHER" id="PTHR48071:SF28">
    <property type="entry name" value="SRCR DOMAIN-CONTAINING PROTEIN"/>
    <property type="match status" value="1"/>
</dbReference>
<dbReference type="Gene3D" id="3.50.4.10">
    <property type="entry name" value="Hepatocyte Growth Factor"/>
    <property type="match status" value="1"/>
</dbReference>
<dbReference type="InterPro" id="IPR001254">
    <property type="entry name" value="Trypsin_dom"/>
</dbReference>
<dbReference type="Pfam" id="PF00057">
    <property type="entry name" value="Ldl_recept_a"/>
    <property type="match status" value="3"/>
</dbReference>
<comment type="caution">
    <text evidence="15">The sequence shown here is derived from an EMBL/GenBank/DDBJ whole genome shotgun (WGS) entry which is preliminary data.</text>
</comment>
<evidence type="ECO:0000259" key="14">
    <source>
        <dbReference type="PROSITE" id="PS50948"/>
    </source>
</evidence>
<dbReference type="SUPFAM" id="SSF57414">
    <property type="entry name" value="Hairpin loop containing domain-like"/>
    <property type="match status" value="1"/>
</dbReference>
<keyword evidence="7" id="KW-0675">Receptor</keyword>
<evidence type="ECO:0000256" key="9">
    <source>
        <dbReference type="PROSITE-ProRule" id="PRU00124"/>
    </source>
</evidence>
<dbReference type="Pfam" id="PF00530">
    <property type="entry name" value="SRCR"/>
    <property type="match status" value="2"/>
</dbReference>
<dbReference type="SUPFAM" id="SSF50494">
    <property type="entry name" value="Trypsin-like serine proteases"/>
    <property type="match status" value="1"/>
</dbReference>
<dbReference type="AlphaFoldDB" id="A0AAV8VQU5"/>
<keyword evidence="5" id="KW-0720">Serine protease</keyword>
<feature type="domain" description="SRCR" evidence="13">
    <location>
        <begin position="452"/>
        <end position="552"/>
    </location>
</feature>
<dbReference type="PROSITE" id="PS50240">
    <property type="entry name" value="TRYPSIN_DOM"/>
    <property type="match status" value="1"/>
</dbReference>
<feature type="disulfide bond" evidence="9">
    <location>
        <begin position="274"/>
        <end position="289"/>
    </location>
</feature>